<organism evidence="3 4">
    <name type="scientific">Hymenoscyphus albidus</name>
    <dbReference type="NCBI Taxonomy" id="595503"/>
    <lineage>
        <taxon>Eukaryota</taxon>
        <taxon>Fungi</taxon>
        <taxon>Dikarya</taxon>
        <taxon>Ascomycota</taxon>
        <taxon>Pezizomycotina</taxon>
        <taxon>Leotiomycetes</taxon>
        <taxon>Helotiales</taxon>
        <taxon>Helotiaceae</taxon>
        <taxon>Hymenoscyphus</taxon>
    </lineage>
</organism>
<evidence type="ECO:0000256" key="2">
    <source>
        <dbReference type="SAM" id="SignalP"/>
    </source>
</evidence>
<proteinExistence type="predicted"/>
<dbReference type="Proteomes" id="UP000701801">
    <property type="component" value="Unassembled WGS sequence"/>
</dbReference>
<feature type="region of interest" description="Disordered" evidence="1">
    <location>
        <begin position="44"/>
        <end position="84"/>
    </location>
</feature>
<dbReference type="InterPro" id="IPR021851">
    <property type="entry name" value="DUF3455"/>
</dbReference>
<name>A0A9N9LER2_9HELO</name>
<feature type="signal peptide" evidence="2">
    <location>
        <begin position="1"/>
        <end position="17"/>
    </location>
</feature>
<reference evidence="3" key="1">
    <citation type="submission" date="2021-07" db="EMBL/GenBank/DDBJ databases">
        <authorList>
            <person name="Durling M."/>
        </authorList>
    </citation>
    <scope>NUCLEOTIDE SEQUENCE</scope>
</reference>
<dbReference type="Pfam" id="PF11937">
    <property type="entry name" value="DUF3455"/>
    <property type="match status" value="1"/>
</dbReference>
<feature type="chain" id="PRO_5040328883" description="Malate dehydrogenase" evidence="2">
    <location>
        <begin position="18"/>
        <end position="245"/>
    </location>
</feature>
<protein>
    <recommendedName>
        <fullName evidence="5">Malate dehydrogenase</fullName>
    </recommendedName>
</protein>
<dbReference type="EMBL" id="CAJVRM010000015">
    <property type="protein sequence ID" value="CAG8971307.1"/>
    <property type="molecule type" value="Genomic_DNA"/>
</dbReference>
<dbReference type="OrthoDB" id="1859733at2759"/>
<accession>A0A9N9LER2</accession>
<dbReference type="PANTHER" id="PTHR35567">
    <property type="entry name" value="MALATE DEHYDROGENASE (AFU_ORTHOLOGUE AFUA_2G13800)"/>
    <property type="match status" value="1"/>
</dbReference>
<keyword evidence="4" id="KW-1185">Reference proteome</keyword>
<keyword evidence="2" id="KW-0732">Signal</keyword>
<evidence type="ECO:0000313" key="3">
    <source>
        <dbReference type="EMBL" id="CAG8971307.1"/>
    </source>
</evidence>
<evidence type="ECO:0000313" key="4">
    <source>
        <dbReference type="Proteomes" id="UP000701801"/>
    </source>
</evidence>
<dbReference type="AlphaFoldDB" id="A0A9N9LER2"/>
<comment type="caution">
    <text evidence="3">The sequence shown here is derived from an EMBL/GenBank/DDBJ whole genome shotgun (WGS) entry which is preliminary data.</text>
</comment>
<sequence>MLFHYWVSSALCTVTLAAPSLAPPSAEAALVLREYFEALASETQEVKRADKKETGKKETAKAETKGGPGCDTSKAKLPSSSLPPPSGTLKFIGLGSGTQNYTCKAKDAKAVPVSIGAVASLGDGTCTGAKSTRALSLLPRLAMEYDIEALIGARAGGGTHFFNGAGAPVFETPAGTLVGSKVAAVDAPKKGSVPWLKLNAVGGSTNGLSEVYRVNTNGGSPPANCADSAASFEVKYSAEYWFFGK</sequence>
<dbReference type="PANTHER" id="PTHR35567:SF1">
    <property type="entry name" value="CONSERVED FUNGAL PROTEIN (AFU_ORTHOLOGUE AFUA_1G14230)"/>
    <property type="match status" value="1"/>
</dbReference>
<gene>
    <name evidence="3" type="ORF">HYALB_00001474</name>
</gene>
<evidence type="ECO:0008006" key="5">
    <source>
        <dbReference type="Google" id="ProtNLM"/>
    </source>
</evidence>
<feature type="compositionally biased region" description="Basic and acidic residues" evidence="1">
    <location>
        <begin position="44"/>
        <end position="64"/>
    </location>
</feature>
<evidence type="ECO:0000256" key="1">
    <source>
        <dbReference type="SAM" id="MobiDB-lite"/>
    </source>
</evidence>